<dbReference type="PANTHER" id="PTHR39369:SF6">
    <property type="entry name" value="LIN-24 (TWENTY-FOUR) LIKE"/>
    <property type="match status" value="1"/>
</dbReference>
<accession>A0A0B7A713</accession>
<protein>
    <submittedName>
        <fullName evidence="1">Uncharacterized protein</fullName>
    </submittedName>
</protein>
<dbReference type="SUPFAM" id="SSF56973">
    <property type="entry name" value="Aerolisin/ETX pore-forming domain"/>
    <property type="match status" value="1"/>
</dbReference>
<evidence type="ECO:0000313" key="1">
    <source>
        <dbReference type="EMBL" id="CEK76774.1"/>
    </source>
</evidence>
<dbReference type="AlphaFoldDB" id="A0A0B7A713"/>
<dbReference type="CDD" id="cd20237">
    <property type="entry name" value="PFM_LIN24-like"/>
    <property type="match status" value="1"/>
</dbReference>
<dbReference type="Pfam" id="PF03318">
    <property type="entry name" value="ETX_MTX2"/>
    <property type="match status" value="1"/>
</dbReference>
<sequence length="248" mass="28104">MSLELLDLEQIVKDYAEDFMGSDQKRHADLENPVIDWDKMHVLYGETKYTKPEIPPTPTSHVLFSANFMNNTPKPQTYALRTERRTKSSCSITFTKIFSYGGGIQMKLTPPNPVIEANAGFQANLTKETSITQTFEQELTWSVDNEISVPPGYQTKAELVIKEDSFNGEFQVLTTFEGKVVVTYETKKNKEHVSTVQVNLAKLLDRKKGFTIDEHKRPTFTVKGVCKCRFGVEQNVKLTESVIPPNSD</sequence>
<organism evidence="1">
    <name type="scientific">Arion vulgaris</name>
    <dbReference type="NCBI Taxonomy" id="1028688"/>
    <lineage>
        <taxon>Eukaryota</taxon>
        <taxon>Metazoa</taxon>
        <taxon>Spiralia</taxon>
        <taxon>Lophotrochozoa</taxon>
        <taxon>Mollusca</taxon>
        <taxon>Gastropoda</taxon>
        <taxon>Heterobranchia</taxon>
        <taxon>Euthyneura</taxon>
        <taxon>Panpulmonata</taxon>
        <taxon>Eupulmonata</taxon>
        <taxon>Stylommatophora</taxon>
        <taxon>Helicina</taxon>
        <taxon>Arionoidea</taxon>
        <taxon>Arionidae</taxon>
        <taxon>Arion</taxon>
    </lineage>
</organism>
<dbReference type="Gene3D" id="2.170.15.10">
    <property type="entry name" value="Proaerolysin, chain A, domain 3"/>
    <property type="match status" value="1"/>
</dbReference>
<name>A0A0B7A713_9EUPU</name>
<proteinExistence type="predicted"/>
<gene>
    <name evidence="1" type="primary">ORF101445</name>
</gene>
<dbReference type="EMBL" id="HACG01029909">
    <property type="protein sequence ID" value="CEK76774.1"/>
    <property type="molecule type" value="Transcribed_RNA"/>
</dbReference>
<dbReference type="InterPro" id="IPR004991">
    <property type="entry name" value="Aerolysin-like"/>
</dbReference>
<dbReference type="PANTHER" id="PTHR39369">
    <property type="entry name" value="LIN-24 (TWENTY-FOUR) LIKE"/>
    <property type="match status" value="1"/>
</dbReference>
<reference evidence="1" key="1">
    <citation type="submission" date="2014-12" db="EMBL/GenBank/DDBJ databases">
        <title>Insight into the proteome of Arion vulgaris.</title>
        <authorList>
            <person name="Aradska J."/>
            <person name="Bulat T."/>
            <person name="Smidak R."/>
            <person name="Sarate P."/>
            <person name="Gangsoo J."/>
            <person name="Sialana F."/>
            <person name="Bilban M."/>
            <person name="Lubec G."/>
        </authorList>
    </citation>
    <scope>NUCLEOTIDE SEQUENCE</scope>
    <source>
        <tissue evidence="1">Skin</tissue>
    </source>
</reference>